<name>A0AAD9IQU2_9ANNE</name>
<comment type="cofactor">
    <cofactor evidence="1">
        <name>Ca(2+)</name>
        <dbReference type="ChEBI" id="CHEBI:29108"/>
    </cofactor>
</comment>
<dbReference type="GO" id="GO:0046872">
    <property type="term" value="F:metal ion binding"/>
    <property type="evidence" value="ECO:0007669"/>
    <property type="project" value="UniProtKB-KW"/>
</dbReference>
<dbReference type="Pfam" id="PF00884">
    <property type="entry name" value="Sulfatase"/>
    <property type="match status" value="1"/>
</dbReference>
<keyword evidence="6" id="KW-0106">Calcium</keyword>
<evidence type="ECO:0000256" key="3">
    <source>
        <dbReference type="ARBA" id="ARBA00022723"/>
    </source>
</evidence>
<comment type="caution">
    <text evidence="10">The sequence shown here is derived from an EMBL/GenBank/DDBJ whole genome shotgun (WGS) entry which is preliminary data.</text>
</comment>
<dbReference type="InterPro" id="IPR017850">
    <property type="entry name" value="Alkaline_phosphatase_core_sf"/>
</dbReference>
<dbReference type="EMBL" id="JAODUP010001873">
    <property type="protein sequence ID" value="KAK2139302.1"/>
    <property type="molecule type" value="Genomic_DNA"/>
</dbReference>
<organism evidence="10 11">
    <name type="scientific">Paralvinella palmiformis</name>
    <dbReference type="NCBI Taxonomy" id="53620"/>
    <lineage>
        <taxon>Eukaryota</taxon>
        <taxon>Metazoa</taxon>
        <taxon>Spiralia</taxon>
        <taxon>Lophotrochozoa</taxon>
        <taxon>Annelida</taxon>
        <taxon>Polychaeta</taxon>
        <taxon>Sedentaria</taxon>
        <taxon>Canalipalpata</taxon>
        <taxon>Terebellida</taxon>
        <taxon>Terebelliformia</taxon>
        <taxon>Alvinellidae</taxon>
        <taxon>Paralvinella</taxon>
    </lineage>
</organism>
<evidence type="ECO:0000256" key="7">
    <source>
        <dbReference type="SAM" id="MobiDB-lite"/>
    </source>
</evidence>
<dbReference type="SUPFAM" id="SSF53649">
    <property type="entry name" value="Alkaline phosphatase-like"/>
    <property type="match status" value="1"/>
</dbReference>
<feature type="domain" description="Sulfatase N-terminal" evidence="9">
    <location>
        <begin position="111"/>
        <end position="469"/>
    </location>
</feature>
<proteinExistence type="inferred from homology"/>
<evidence type="ECO:0000256" key="5">
    <source>
        <dbReference type="ARBA" id="ARBA00022801"/>
    </source>
</evidence>
<evidence type="ECO:0000256" key="1">
    <source>
        <dbReference type="ARBA" id="ARBA00001913"/>
    </source>
</evidence>
<keyword evidence="4" id="KW-0732">Signal</keyword>
<evidence type="ECO:0000256" key="6">
    <source>
        <dbReference type="ARBA" id="ARBA00022837"/>
    </source>
</evidence>
<dbReference type="InterPro" id="IPR035874">
    <property type="entry name" value="IDS"/>
</dbReference>
<gene>
    <name evidence="10" type="ORF">LSH36_1873g00000</name>
</gene>
<evidence type="ECO:0000313" key="11">
    <source>
        <dbReference type="Proteomes" id="UP001208570"/>
    </source>
</evidence>
<reference evidence="10" key="1">
    <citation type="journal article" date="2023" name="Mol. Biol. Evol.">
        <title>Third-Generation Sequencing Reveals the Adaptive Role of the Epigenome in Three Deep-Sea Polychaetes.</title>
        <authorList>
            <person name="Perez M."/>
            <person name="Aroh O."/>
            <person name="Sun Y."/>
            <person name="Lan Y."/>
            <person name="Juniper S.K."/>
            <person name="Young C.R."/>
            <person name="Angers B."/>
            <person name="Qian P.Y."/>
        </authorList>
    </citation>
    <scope>NUCLEOTIDE SEQUENCE</scope>
    <source>
        <strain evidence="10">P08H-3</strain>
    </source>
</reference>
<dbReference type="InterPro" id="IPR000917">
    <property type="entry name" value="Sulfatase_N"/>
</dbReference>
<keyword evidence="8" id="KW-1133">Transmembrane helix</keyword>
<dbReference type="Proteomes" id="UP001208570">
    <property type="component" value="Unassembled WGS sequence"/>
</dbReference>
<feature type="region of interest" description="Disordered" evidence="7">
    <location>
        <begin position="47"/>
        <end position="76"/>
    </location>
</feature>
<evidence type="ECO:0000259" key="9">
    <source>
        <dbReference type="Pfam" id="PF00884"/>
    </source>
</evidence>
<feature type="compositionally biased region" description="Basic and acidic residues" evidence="7">
    <location>
        <begin position="59"/>
        <end position="68"/>
    </location>
</feature>
<evidence type="ECO:0000256" key="4">
    <source>
        <dbReference type="ARBA" id="ARBA00022729"/>
    </source>
</evidence>
<dbReference type="GO" id="GO:0004423">
    <property type="term" value="F:iduronate-2-sulfatase activity"/>
    <property type="evidence" value="ECO:0007669"/>
    <property type="project" value="InterPro"/>
</dbReference>
<dbReference type="Gene3D" id="3.40.720.10">
    <property type="entry name" value="Alkaline Phosphatase, subunit A"/>
    <property type="match status" value="1"/>
</dbReference>
<dbReference type="InterPro" id="IPR024607">
    <property type="entry name" value="Sulfatase_CS"/>
</dbReference>
<keyword evidence="8" id="KW-0812">Transmembrane</keyword>
<keyword evidence="3" id="KW-0479">Metal-binding</keyword>
<dbReference type="PROSITE" id="PS00523">
    <property type="entry name" value="SULFATASE_1"/>
    <property type="match status" value="1"/>
</dbReference>
<dbReference type="GO" id="GO:0005737">
    <property type="term" value="C:cytoplasm"/>
    <property type="evidence" value="ECO:0007669"/>
    <property type="project" value="TreeGrafter"/>
</dbReference>
<sequence>MDNIRKWSFLVLSLVILCYGILEIVSRDMVKDERFAYAEKDLDFQQEEQRNETAYSGTIDDKTKEESSNKPPPIPHLSSVYDQLLENVPFGHEEYLESLMNGSEGVHGKRKNVLFIMSDDLRPQLGSYWGDYFPNPFTHLKPHTPNLDRLASNSLLLRRAYVQYSLCAPSRASMLTGRRPDTVTTWGLRTKFREVQRNFTTMPQYFKENGYISINLGKIFHQAHGWKNDYDSWHIPGEGNPYKKEYLEQIAPNSRVAGPITPDQRAGSILTPDETNTRTAINYLRKLAPSAKAGKANFFLALGYHRPHLPWICSQEYFDLYPLENMDRPSETNKRYPKDYPMDSAFPHPELLHNLMNKTISTTELLPDNDAMYFRRAYYSCVSFVDDMVGVVLEELDKLGLTDSTIVTFLGDHGWHLGENNIWGKCSNFEQANHTPLMMKIPGETDDGIVSDSLVEFVDIYPTLVEAADLPPVPPCPQQSRDIPVCVEGTSFLPLIKKPEASLKFAAISQMYYDAKMGYSIKTDNCRYTEWVPMVKREVEQGIYDYYLEWHNTTDIELYNHVNDIEENVNLAYDPAHKDLVEKNRKILRSLIPNAILHAKVKLFH</sequence>
<accession>A0AAD9IQU2</accession>
<evidence type="ECO:0000256" key="2">
    <source>
        <dbReference type="ARBA" id="ARBA00008779"/>
    </source>
</evidence>
<dbReference type="PANTHER" id="PTHR45953">
    <property type="entry name" value="IDURONATE 2-SULFATASE"/>
    <property type="match status" value="1"/>
</dbReference>
<keyword evidence="5" id="KW-0378">Hydrolase</keyword>
<evidence type="ECO:0000313" key="10">
    <source>
        <dbReference type="EMBL" id="KAK2139302.1"/>
    </source>
</evidence>
<dbReference type="CDD" id="cd16030">
    <property type="entry name" value="iduronate-2-sulfatase"/>
    <property type="match status" value="1"/>
</dbReference>
<keyword evidence="8" id="KW-0472">Membrane</keyword>
<keyword evidence="11" id="KW-1185">Reference proteome</keyword>
<protein>
    <recommendedName>
        <fullName evidence="9">Sulfatase N-terminal domain-containing protein</fullName>
    </recommendedName>
</protein>
<dbReference type="PANTHER" id="PTHR45953:SF1">
    <property type="entry name" value="IDURONATE 2-SULFATASE"/>
    <property type="match status" value="1"/>
</dbReference>
<comment type="similarity">
    <text evidence="2">Belongs to the sulfatase family.</text>
</comment>
<feature type="transmembrane region" description="Helical" evidence="8">
    <location>
        <begin position="7"/>
        <end position="25"/>
    </location>
</feature>
<dbReference type="AlphaFoldDB" id="A0AAD9IQU2"/>
<evidence type="ECO:0000256" key="8">
    <source>
        <dbReference type="SAM" id="Phobius"/>
    </source>
</evidence>